<dbReference type="InterPro" id="IPR001387">
    <property type="entry name" value="Cro/C1-type_HTH"/>
</dbReference>
<evidence type="ECO:0000313" key="3">
    <source>
        <dbReference type="Proteomes" id="UP000317770"/>
    </source>
</evidence>
<dbReference type="Gene3D" id="1.10.260.40">
    <property type="entry name" value="lambda repressor-like DNA-binding domains"/>
    <property type="match status" value="1"/>
</dbReference>
<dbReference type="PROSITE" id="PS50943">
    <property type="entry name" value="HTH_CROC1"/>
    <property type="match status" value="1"/>
</dbReference>
<dbReference type="EMBL" id="VNKI01000026">
    <property type="protein sequence ID" value="TVX75686.1"/>
    <property type="molecule type" value="Genomic_DNA"/>
</dbReference>
<dbReference type="Proteomes" id="UP000317770">
    <property type="component" value="Unassembled WGS sequence"/>
</dbReference>
<dbReference type="CDD" id="cd00093">
    <property type="entry name" value="HTH_XRE"/>
    <property type="match status" value="1"/>
</dbReference>
<feature type="domain" description="HTH cro/C1-type" evidence="1">
    <location>
        <begin position="14"/>
        <end position="68"/>
    </location>
</feature>
<organism evidence="2 3">
    <name type="scientific">Peribacillus simplex</name>
    <dbReference type="NCBI Taxonomy" id="1478"/>
    <lineage>
        <taxon>Bacteria</taxon>
        <taxon>Bacillati</taxon>
        <taxon>Bacillota</taxon>
        <taxon>Bacilli</taxon>
        <taxon>Bacillales</taxon>
        <taxon>Bacillaceae</taxon>
        <taxon>Peribacillus</taxon>
    </lineage>
</organism>
<sequence length="166" mass="19386">MEKEEFINLISEKMKLVRTEQSFSQDKMSEILGISKKTLVQIEKRRTEANWTTVVAFCALFNHSQLLISSIGDNPVDFVQLITSKNGGTPKEKTMGGKIWWKEIEYRGDFRLQQNLISNHYRILDQYDYRWHSSFNKEESLSRLNELQEVGTIEIDKGIGMGIYEE</sequence>
<evidence type="ECO:0000259" key="1">
    <source>
        <dbReference type="PROSITE" id="PS50943"/>
    </source>
</evidence>
<dbReference type="GO" id="GO:0003677">
    <property type="term" value="F:DNA binding"/>
    <property type="evidence" value="ECO:0007669"/>
    <property type="project" value="InterPro"/>
</dbReference>
<evidence type="ECO:0000313" key="2">
    <source>
        <dbReference type="EMBL" id="TVX75686.1"/>
    </source>
</evidence>
<dbReference type="RefSeq" id="WP_144481191.1">
    <property type="nucleotide sequence ID" value="NZ_JARMTY010000059.1"/>
</dbReference>
<dbReference type="AlphaFoldDB" id="A0A8B5XRQ0"/>
<comment type="caution">
    <text evidence="2">The sequence shown here is derived from an EMBL/GenBank/DDBJ whole genome shotgun (WGS) entry which is preliminary data.</text>
</comment>
<proteinExistence type="predicted"/>
<gene>
    <name evidence="2" type="ORF">FQP34_27310</name>
</gene>
<accession>A0A8B5XRQ0</accession>
<protein>
    <submittedName>
        <fullName evidence="2">Transcriptional regulator</fullName>
    </submittedName>
</protein>
<reference evidence="2 3" key="1">
    <citation type="submission" date="2019-07" db="EMBL/GenBank/DDBJ databases">
        <title>Genome assembly of Bacillus simplex strain GGC-P6A.</title>
        <authorList>
            <person name="Jennings M.E."/>
            <person name="Barton H.A."/>
        </authorList>
    </citation>
    <scope>NUCLEOTIDE SEQUENCE [LARGE SCALE GENOMIC DNA]</scope>
    <source>
        <strain evidence="2 3">GGC-P6A</strain>
    </source>
</reference>
<dbReference type="InterPro" id="IPR010982">
    <property type="entry name" value="Lambda_DNA-bd_dom_sf"/>
</dbReference>
<dbReference type="SUPFAM" id="SSF47413">
    <property type="entry name" value="lambda repressor-like DNA-binding domains"/>
    <property type="match status" value="1"/>
</dbReference>
<name>A0A8B5XRQ0_9BACI</name>